<dbReference type="PANTHER" id="PTHR43214">
    <property type="entry name" value="TWO-COMPONENT RESPONSE REGULATOR"/>
    <property type="match status" value="1"/>
</dbReference>
<dbReference type="SMART" id="SM00421">
    <property type="entry name" value="HTH_LUXR"/>
    <property type="match status" value="1"/>
</dbReference>
<gene>
    <name evidence="7" type="ORF">GCM10023322_76270</name>
</gene>
<dbReference type="SUPFAM" id="SSF52172">
    <property type="entry name" value="CheY-like"/>
    <property type="match status" value="1"/>
</dbReference>
<comment type="caution">
    <text evidence="4">Lacks conserved residue(s) required for the propagation of feature annotation.</text>
</comment>
<evidence type="ECO:0000313" key="8">
    <source>
        <dbReference type="Proteomes" id="UP001501570"/>
    </source>
</evidence>
<reference evidence="8" key="1">
    <citation type="journal article" date="2019" name="Int. J. Syst. Evol. Microbiol.">
        <title>The Global Catalogue of Microorganisms (GCM) 10K type strain sequencing project: providing services to taxonomists for standard genome sequencing and annotation.</title>
        <authorList>
            <consortium name="The Broad Institute Genomics Platform"/>
            <consortium name="The Broad Institute Genome Sequencing Center for Infectious Disease"/>
            <person name="Wu L."/>
            <person name="Ma J."/>
        </authorList>
    </citation>
    <scope>NUCLEOTIDE SEQUENCE [LARGE SCALE GENOMIC DNA]</scope>
    <source>
        <strain evidence="8">JCM 18304</strain>
    </source>
</reference>
<evidence type="ECO:0000313" key="7">
    <source>
        <dbReference type="EMBL" id="GAA5199801.1"/>
    </source>
</evidence>
<feature type="domain" description="HTH luxR-type" evidence="5">
    <location>
        <begin position="142"/>
        <end position="207"/>
    </location>
</feature>
<dbReference type="PROSITE" id="PS50043">
    <property type="entry name" value="HTH_LUXR_2"/>
    <property type="match status" value="1"/>
</dbReference>
<dbReference type="InterPro" id="IPR039420">
    <property type="entry name" value="WalR-like"/>
</dbReference>
<dbReference type="EMBL" id="BAABJQ010000039">
    <property type="protein sequence ID" value="GAA5199801.1"/>
    <property type="molecule type" value="Genomic_DNA"/>
</dbReference>
<evidence type="ECO:0000256" key="3">
    <source>
        <dbReference type="ARBA" id="ARBA00023163"/>
    </source>
</evidence>
<dbReference type="Pfam" id="PF00196">
    <property type="entry name" value="GerE"/>
    <property type="match status" value="1"/>
</dbReference>
<dbReference type="CDD" id="cd06170">
    <property type="entry name" value="LuxR_C_like"/>
    <property type="match status" value="1"/>
</dbReference>
<keyword evidence="1" id="KW-0805">Transcription regulation</keyword>
<comment type="caution">
    <text evidence="7">The sequence shown here is derived from an EMBL/GenBank/DDBJ whole genome shotgun (WGS) entry which is preliminary data.</text>
</comment>
<organism evidence="7 8">
    <name type="scientific">Rugosimonospora acidiphila</name>
    <dbReference type="NCBI Taxonomy" id="556531"/>
    <lineage>
        <taxon>Bacteria</taxon>
        <taxon>Bacillati</taxon>
        <taxon>Actinomycetota</taxon>
        <taxon>Actinomycetes</taxon>
        <taxon>Micromonosporales</taxon>
        <taxon>Micromonosporaceae</taxon>
        <taxon>Rugosimonospora</taxon>
    </lineage>
</organism>
<dbReference type="InterPro" id="IPR000792">
    <property type="entry name" value="Tscrpt_reg_LuxR_C"/>
</dbReference>
<dbReference type="PANTHER" id="PTHR43214:SF24">
    <property type="entry name" value="TRANSCRIPTIONAL REGULATORY PROTEIN NARL-RELATED"/>
    <property type="match status" value="1"/>
</dbReference>
<dbReference type="Proteomes" id="UP001501570">
    <property type="component" value="Unassembled WGS sequence"/>
</dbReference>
<keyword evidence="8" id="KW-1185">Reference proteome</keyword>
<dbReference type="InterPro" id="IPR001789">
    <property type="entry name" value="Sig_transdc_resp-reg_receiver"/>
</dbReference>
<accession>A0ABP9SS93</accession>
<evidence type="ECO:0000259" key="6">
    <source>
        <dbReference type="PROSITE" id="PS50110"/>
    </source>
</evidence>
<name>A0ABP9SS93_9ACTN</name>
<evidence type="ECO:0000256" key="4">
    <source>
        <dbReference type="PROSITE-ProRule" id="PRU00169"/>
    </source>
</evidence>
<evidence type="ECO:0000259" key="5">
    <source>
        <dbReference type="PROSITE" id="PS50043"/>
    </source>
</evidence>
<dbReference type="InterPro" id="IPR016032">
    <property type="entry name" value="Sig_transdc_resp-reg_C-effctor"/>
</dbReference>
<evidence type="ECO:0000256" key="1">
    <source>
        <dbReference type="ARBA" id="ARBA00023015"/>
    </source>
</evidence>
<keyword evidence="2" id="KW-0238">DNA-binding</keyword>
<dbReference type="RefSeq" id="WP_345638140.1">
    <property type="nucleotide sequence ID" value="NZ_BAABJQ010000039.1"/>
</dbReference>
<sequence>MDTIATPRTVAIVDNEPIPRSGLEHLAAKLPAMTVAASVSWVDDLDMSAQYDVVLLHLPSDTDGMAVKTITRIAQIGPPVVISAWDRPPGLLTAARAGARGCVLRQSTHDTVARAVSVVAAGGFYLCESLIDRFQLELSRSTGNDTHGLGPREVETLRWVARGLTHAEIAKRMGLTRTTINTYVKRIRGKLKVNSRSDLIRIAIELGELTVERGVAA</sequence>
<dbReference type="InterPro" id="IPR011006">
    <property type="entry name" value="CheY-like_superfamily"/>
</dbReference>
<dbReference type="PRINTS" id="PR00038">
    <property type="entry name" value="HTHLUXR"/>
</dbReference>
<dbReference type="PROSITE" id="PS50110">
    <property type="entry name" value="RESPONSE_REGULATORY"/>
    <property type="match status" value="1"/>
</dbReference>
<dbReference type="Gene3D" id="3.40.50.2300">
    <property type="match status" value="1"/>
</dbReference>
<keyword evidence="3" id="KW-0804">Transcription</keyword>
<evidence type="ECO:0000256" key="2">
    <source>
        <dbReference type="ARBA" id="ARBA00023125"/>
    </source>
</evidence>
<protein>
    <submittedName>
        <fullName evidence="7">Response regulator transcription factor</fullName>
    </submittedName>
</protein>
<dbReference type="SUPFAM" id="SSF46894">
    <property type="entry name" value="C-terminal effector domain of the bipartite response regulators"/>
    <property type="match status" value="1"/>
</dbReference>
<proteinExistence type="predicted"/>
<feature type="domain" description="Response regulatory" evidence="6">
    <location>
        <begin position="9"/>
        <end position="120"/>
    </location>
</feature>